<comment type="caution">
    <text evidence="1">The sequence shown here is derived from an EMBL/GenBank/DDBJ whole genome shotgun (WGS) entry which is preliminary data.</text>
</comment>
<name>A0A399D3B9_9BACT</name>
<sequence>MRTIIKIISLLFLPVFFFSCEKTIEFKEKYVQPKIVVNAIIRPGSHFIIKIESSRHILDESTYFESLTGAKVLLYENGEFVSELDYIGRIDTAYRYLAYGVEKKVPFENGYYRDTSRVAKAGSTYRLEVSKEGFEPVWCETTVPEPVQLGDFTCEMEKELHDYYDDYYLLNMNLEILDDRSEDNFYRLMVYKYRGTELDTRRKGGYYSPYGGHSYYSSSDSDSIVPTDTIVYELEYRNDVFSNDPALTLYGNSEILETDESTVELFTDELLNRDVYNLSFWGQTYRNINYEYGEYLDVIAVVETLSKEFFLFNRSLEQHDLAQDNPFAEPVPVYSNVKGGLGIFGSVSMKGIGHLFGEYPLEDKTYIDIATYQQLYQPYSY</sequence>
<proteinExistence type="predicted"/>
<organism evidence="1 2">
    <name type="scientific">Mariniphaga sediminis</name>
    <dbReference type="NCBI Taxonomy" id="1628158"/>
    <lineage>
        <taxon>Bacteria</taxon>
        <taxon>Pseudomonadati</taxon>
        <taxon>Bacteroidota</taxon>
        <taxon>Bacteroidia</taxon>
        <taxon>Marinilabiliales</taxon>
        <taxon>Prolixibacteraceae</taxon>
        <taxon>Mariniphaga</taxon>
    </lineage>
</organism>
<evidence type="ECO:0000313" key="2">
    <source>
        <dbReference type="Proteomes" id="UP000266441"/>
    </source>
</evidence>
<dbReference type="Proteomes" id="UP000266441">
    <property type="component" value="Unassembled WGS sequence"/>
</dbReference>
<dbReference type="OrthoDB" id="1466461at2"/>
<reference evidence="1 2" key="1">
    <citation type="journal article" date="2015" name="Int. J. Syst. Evol. Microbiol.">
        <title>Mariniphaga sediminis sp. nov., isolated from coastal sediment.</title>
        <authorList>
            <person name="Wang F.Q."/>
            <person name="Shen Q.Y."/>
            <person name="Chen G.J."/>
            <person name="Du Z.J."/>
        </authorList>
    </citation>
    <scope>NUCLEOTIDE SEQUENCE [LARGE SCALE GENOMIC DNA]</scope>
    <source>
        <strain evidence="1 2">SY21</strain>
    </source>
</reference>
<dbReference type="EMBL" id="QWET01000005">
    <property type="protein sequence ID" value="RIH65728.1"/>
    <property type="molecule type" value="Genomic_DNA"/>
</dbReference>
<keyword evidence="2" id="KW-1185">Reference proteome</keyword>
<protein>
    <submittedName>
        <fullName evidence="1">DUF4249 domain-containing protein</fullName>
    </submittedName>
</protein>
<dbReference type="AlphaFoldDB" id="A0A399D3B9"/>
<accession>A0A399D3B9</accession>
<dbReference type="RefSeq" id="WP_119349569.1">
    <property type="nucleotide sequence ID" value="NZ_QWET01000005.1"/>
</dbReference>
<dbReference type="PROSITE" id="PS51257">
    <property type="entry name" value="PROKAR_LIPOPROTEIN"/>
    <property type="match status" value="1"/>
</dbReference>
<evidence type="ECO:0000313" key="1">
    <source>
        <dbReference type="EMBL" id="RIH65728.1"/>
    </source>
</evidence>
<gene>
    <name evidence="1" type="ORF">D1164_08705</name>
</gene>